<feature type="transmembrane region" description="Helical" evidence="1">
    <location>
        <begin position="155"/>
        <end position="173"/>
    </location>
</feature>
<feature type="transmembrane region" description="Helical" evidence="1">
    <location>
        <begin position="402"/>
        <end position="423"/>
    </location>
</feature>
<feature type="transmembrane region" description="Helical" evidence="1">
    <location>
        <begin position="293"/>
        <end position="313"/>
    </location>
</feature>
<dbReference type="Proteomes" id="UP001152422">
    <property type="component" value="Unassembled WGS sequence"/>
</dbReference>
<keyword evidence="1" id="KW-1133">Transmembrane helix</keyword>
<dbReference type="RefSeq" id="WP_277583051.1">
    <property type="nucleotide sequence ID" value="NZ_JAMBPY010000002.1"/>
</dbReference>
<keyword evidence="1" id="KW-0472">Membrane</keyword>
<proteinExistence type="predicted"/>
<feature type="transmembrane region" description="Helical" evidence="1">
    <location>
        <begin position="188"/>
        <end position="206"/>
    </location>
</feature>
<feature type="transmembrane region" description="Helical" evidence="1">
    <location>
        <begin position="5"/>
        <end position="23"/>
    </location>
</feature>
<feature type="transmembrane region" description="Helical" evidence="1">
    <location>
        <begin position="110"/>
        <end position="134"/>
    </location>
</feature>
<evidence type="ECO:0000259" key="2">
    <source>
        <dbReference type="Pfam" id="PF07670"/>
    </source>
</evidence>
<feature type="transmembrane region" description="Helical" evidence="1">
    <location>
        <begin position="43"/>
        <end position="61"/>
    </location>
</feature>
<organism evidence="3 4">
    <name type="scientific">Staphylococcus equorum</name>
    <dbReference type="NCBI Taxonomy" id="246432"/>
    <lineage>
        <taxon>Bacteria</taxon>
        <taxon>Bacillati</taxon>
        <taxon>Bacillota</taxon>
        <taxon>Bacilli</taxon>
        <taxon>Bacillales</taxon>
        <taxon>Staphylococcaceae</taxon>
        <taxon>Staphylococcus</taxon>
    </lineage>
</organism>
<feature type="transmembrane region" description="Helical" evidence="1">
    <location>
        <begin position="365"/>
        <end position="390"/>
    </location>
</feature>
<dbReference type="InterPro" id="IPR011642">
    <property type="entry name" value="Gate_dom"/>
</dbReference>
<comment type="caution">
    <text evidence="3">The sequence shown here is derived from an EMBL/GenBank/DDBJ whole genome shotgun (WGS) entry which is preliminary data.</text>
</comment>
<keyword evidence="1" id="KW-0812">Transmembrane</keyword>
<feature type="domain" description="Nucleoside transporter/FeoB GTPase Gate" evidence="2">
    <location>
        <begin position="116"/>
        <end position="212"/>
    </location>
</feature>
<feature type="transmembrane region" description="Helical" evidence="1">
    <location>
        <begin position="73"/>
        <end position="90"/>
    </location>
</feature>
<feature type="transmembrane region" description="Helical" evidence="1">
    <location>
        <begin position="325"/>
        <end position="345"/>
    </location>
</feature>
<protein>
    <submittedName>
        <fullName evidence="3">YjiH family protein</fullName>
    </submittedName>
</protein>
<feature type="transmembrane region" description="Helical" evidence="1">
    <location>
        <begin position="218"/>
        <end position="237"/>
    </location>
</feature>
<evidence type="ECO:0000313" key="4">
    <source>
        <dbReference type="Proteomes" id="UP001152422"/>
    </source>
</evidence>
<name>A0A9X4L419_9STAP</name>
<keyword evidence="4" id="KW-1185">Reference proteome</keyword>
<reference evidence="3" key="1">
    <citation type="submission" date="2022-05" db="EMBL/GenBank/DDBJ databases">
        <title>Comparative genomics of Staphylococcus equorum isolates.</title>
        <authorList>
            <person name="Luelf R.H."/>
        </authorList>
    </citation>
    <scope>NUCLEOTIDE SEQUENCE</scope>
    <source>
        <strain evidence="3">TMW 2.2497</strain>
    </source>
</reference>
<dbReference type="Pfam" id="PF07670">
    <property type="entry name" value="Gate"/>
    <property type="match status" value="1"/>
</dbReference>
<evidence type="ECO:0000256" key="1">
    <source>
        <dbReference type="SAM" id="Phobius"/>
    </source>
</evidence>
<dbReference type="AlphaFoldDB" id="A0A9X4L419"/>
<dbReference type="EMBL" id="JAMBQA010000002">
    <property type="protein sequence ID" value="MDG0845738.1"/>
    <property type="molecule type" value="Genomic_DNA"/>
</dbReference>
<gene>
    <name evidence="3" type="ORF">M4L89_05825</name>
</gene>
<evidence type="ECO:0000313" key="3">
    <source>
        <dbReference type="EMBL" id="MDG0845738.1"/>
    </source>
</evidence>
<sequence>MWKFFIYSLIGIICFFVPITINGKSTILIDHIVQWITFLVNPILPYYVLLLIIIGALHPFINKKWNKSKTDIIFSLFKVLGVFIAFMIVFDFGPGFVLKESIGPFLYDKLAIPLSVLIPVGAILLTFLVGYGLLEFIGVIMRPVMKPIFKTPGKSAVDAVASFVGSYSIGLLITNKVYKNGGYTHKEAVIVATGFSTVSATFMIIVANTLGIIEHWNLYFWFTLAVTFIVTAITVQLPPIRFEKNTTYQNQPYKEEKRRNIPLLKESWLEAKLAVKNADSLIGNVRENLRDGVVMTIAILPSIMSIGFLGLIIAEYTPIIEYVSYIFYPFISIFPVQDVAILAQASTISIVEMLLPAAIAQTADLATRFIVAVMSVSAIIFFSSVVPVILSTEIKISVGKLVLIWFERVVLTLLITIPFALWLF</sequence>
<accession>A0A9X4L419</accession>